<gene>
    <name evidence="2" type="ORF">J2S44_000840</name>
</gene>
<dbReference type="AlphaFoldDB" id="A0AAE4CQ57"/>
<feature type="domain" description="NAD(P)-binding" evidence="1">
    <location>
        <begin position="7"/>
        <end position="95"/>
    </location>
</feature>
<dbReference type="RefSeq" id="WP_310409152.1">
    <property type="nucleotide sequence ID" value="NZ_JAVDYC010000001.1"/>
</dbReference>
<evidence type="ECO:0000259" key="1">
    <source>
        <dbReference type="Pfam" id="PF13460"/>
    </source>
</evidence>
<evidence type="ECO:0000313" key="3">
    <source>
        <dbReference type="Proteomes" id="UP001183629"/>
    </source>
</evidence>
<organism evidence="2 3">
    <name type="scientific">Catenuloplanes niger</name>
    <dbReference type="NCBI Taxonomy" id="587534"/>
    <lineage>
        <taxon>Bacteria</taxon>
        <taxon>Bacillati</taxon>
        <taxon>Actinomycetota</taxon>
        <taxon>Actinomycetes</taxon>
        <taxon>Micromonosporales</taxon>
        <taxon>Micromonosporaceae</taxon>
        <taxon>Catenuloplanes</taxon>
    </lineage>
</organism>
<dbReference type="EMBL" id="JAVDYC010000001">
    <property type="protein sequence ID" value="MDR7320590.1"/>
    <property type="molecule type" value="Genomic_DNA"/>
</dbReference>
<accession>A0AAE4CQ57</accession>
<dbReference type="PANTHER" id="PTHR43162">
    <property type="match status" value="1"/>
</dbReference>
<dbReference type="Pfam" id="PF13460">
    <property type="entry name" value="NAD_binding_10"/>
    <property type="match status" value="1"/>
</dbReference>
<protein>
    <submittedName>
        <fullName evidence="2">Uncharacterized protein YbjT (DUF2867 family)</fullName>
    </submittedName>
</protein>
<reference evidence="2 3" key="1">
    <citation type="submission" date="2023-07" db="EMBL/GenBank/DDBJ databases">
        <title>Sequencing the genomes of 1000 actinobacteria strains.</title>
        <authorList>
            <person name="Klenk H.-P."/>
        </authorList>
    </citation>
    <scope>NUCLEOTIDE SEQUENCE [LARGE SCALE GENOMIC DNA]</scope>
    <source>
        <strain evidence="2 3">DSM 44711</strain>
    </source>
</reference>
<dbReference type="Gene3D" id="3.90.25.10">
    <property type="entry name" value="UDP-galactose 4-epimerase, domain 1"/>
    <property type="match status" value="1"/>
</dbReference>
<proteinExistence type="predicted"/>
<name>A0AAE4CQ57_9ACTN</name>
<evidence type="ECO:0000313" key="2">
    <source>
        <dbReference type="EMBL" id="MDR7320590.1"/>
    </source>
</evidence>
<dbReference type="InterPro" id="IPR051604">
    <property type="entry name" value="Ergot_Alk_Oxidoreductase"/>
</dbReference>
<dbReference type="Proteomes" id="UP001183629">
    <property type="component" value="Unassembled WGS sequence"/>
</dbReference>
<comment type="caution">
    <text evidence="2">The sequence shown here is derived from an EMBL/GenBank/DDBJ whole genome shotgun (WGS) entry which is preliminary data.</text>
</comment>
<dbReference type="SUPFAM" id="SSF51735">
    <property type="entry name" value="NAD(P)-binding Rossmann-fold domains"/>
    <property type="match status" value="1"/>
</dbReference>
<dbReference type="PANTHER" id="PTHR43162:SF1">
    <property type="entry name" value="PRESTALK A DIFFERENTIATION PROTEIN A"/>
    <property type="match status" value="1"/>
</dbReference>
<dbReference type="InterPro" id="IPR016040">
    <property type="entry name" value="NAD(P)-bd_dom"/>
</dbReference>
<keyword evidence="3" id="KW-1185">Reference proteome</keyword>
<dbReference type="Gene3D" id="3.40.50.720">
    <property type="entry name" value="NAD(P)-binding Rossmann-like Domain"/>
    <property type="match status" value="1"/>
</dbReference>
<sequence length="273" mass="28536">MTVLVTGASGNTGGRVARQLADRGVEVRRAGRTSRTRFDWSDPATFGTALDGVHGVYLVLPPGVADPATVLTPFLAQARRTGVRRLVLLSSSAVPFDGAVGAALGESVPDWAVLRPSWFASNFTTDHLHGASARRDGEIVSATGDGRVPFIDPADIAAVAVRFLTGEAAARRDVVLTGPRPLSFDEVAAALSEAIGRPVRHRRVTAPELSARHQAHGMPASFADLLAGMDVAIAAGTEDRTTPLVEQITGRPPTSFHDFLTATVRPGAAGTHG</sequence>
<dbReference type="InterPro" id="IPR036291">
    <property type="entry name" value="NAD(P)-bd_dom_sf"/>
</dbReference>